<feature type="compositionally biased region" description="Basic and acidic residues" evidence="1">
    <location>
        <begin position="140"/>
        <end position="150"/>
    </location>
</feature>
<dbReference type="InterPro" id="IPR005119">
    <property type="entry name" value="LysR_subst-bd"/>
</dbReference>
<dbReference type="Gene3D" id="3.40.190.290">
    <property type="match status" value="1"/>
</dbReference>
<keyword evidence="4" id="KW-1185">Reference proteome</keyword>
<dbReference type="SUPFAM" id="SSF53850">
    <property type="entry name" value="Periplasmic binding protein-like II"/>
    <property type="match status" value="1"/>
</dbReference>
<dbReference type="EMBL" id="JBHSKN010000003">
    <property type="protein sequence ID" value="MFC5238845.1"/>
    <property type="molecule type" value="Genomic_DNA"/>
</dbReference>
<accession>A0ABW0DM49</accession>
<feature type="domain" description="LysR substrate-binding" evidence="2">
    <location>
        <begin position="2"/>
        <end position="79"/>
    </location>
</feature>
<evidence type="ECO:0000256" key="1">
    <source>
        <dbReference type="SAM" id="MobiDB-lite"/>
    </source>
</evidence>
<comment type="caution">
    <text evidence="3">The sequence shown here is derived from an EMBL/GenBank/DDBJ whole genome shotgun (WGS) entry which is preliminary data.</text>
</comment>
<protein>
    <submittedName>
        <fullName evidence="3">LysR substrate-binding domain-containing protein</fullName>
    </submittedName>
</protein>
<name>A0ABW0DM49_9ACTN</name>
<dbReference type="RefSeq" id="WP_382051802.1">
    <property type="nucleotide sequence ID" value="NZ_JBHSKN010000003.1"/>
</dbReference>
<sequence length="162" mass="16958">MTDRAFTAAGLRRHVTIEITAIGAGADFVRHGLGVALSPRGGIEPDAGLVSLPVTGADLNWPVSPATPGNRAPSAAARAARWKPRAQTVLCTRVGRHSPRRRRTAREASLSACGEGRPRSSSVVCRSVSRPVGVGPDRFQPADDHGHGELGRGGQVVARVVH</sequence>
<dbReference type="Proteomes" id="UP001596035">
    <property type="component" value="Unassembled WGS sequence"/>
</dbReference>
<gene>
    <name evidence="3" type="ORF">ACFPWV_02750</name>
</gene>
<proteinExistence type="predicted"/>
<evidence type="ECO:0000313" key="3">
    <source>
        <dbReference type="EMBL" id="MFC5238845.1"/>
    </source>
</evidence>
<dbReference type="Pfam" id="PF03466">
    <property type="entry name" value="LysR_substrate"/>
    <property type="match status" value="1"/>
</dbReference>
<evidence type="ECO:0000259" key="2">
    <source>
        <dbReference type="Pfam" id="PF03466"/>
    </source>
</evidence>
<organism evidence="3 4">
    <name type="scientific">Streptomyces atrovirens</name>
    <dbReference type="NCBI Taxonomy" id="285556"/>
    <lineage>
        <taxon>Bacteria</taxon>
        <taxon>Bacillati</taxon>
        <taxon>Actinomycetota</taxon>
        <taxon>Actinomycetes</taxon>
        <taxon>Kitasatosporales</taxon>
        <taxon>Streptomycetaceae</taxon>
        <taxon>Streptomyces</taxon>
    </lineage>
</organism>
<feature type="compositionally biased region" description="Basic residues" evidence="1">
    <location>
        <begin position="95"/>
        <end position="104"/>
    </location>
</feature>
<feature type="region of interest" description="Disordered" evidence="1">
    <location>
        <begin position="95"/>
        <end position="121"/>
    </location>
</feature>
<reference evidence="4" key="1">
    <citation type="journal article" date="2019" name="Int. J. Syst. Evol. Microbiol.">
        <title>The Global Catalogue of Microorganisms (GCM) 10K type strain sequencing project: providing services to taxonomists for standard genome sequencing and annotation.</title>
        <authorList>
            <consortium name="The Broad Institute Genomics Platform"/>
            <consortium name="The Broad Institute Genome Sequencing Center for Infectious Disease"/>
            <person name="Wu L."/>
            <person name="Ma J."/>
        </authorList>
    </citation>
    <scope>NUCLEOTIDE SEQUENCE [LARGE SCALE GENOMIC DNA]</scope>
    <source>
        <strain evidence="4">CGMCC 4.7131</strain>
    </source>
</reference>
<evidence type="ECO:0000313" key="4">
    <source>
        <dbReference type="Proteomes" id="UP001596035"/>
    </source>
</evidence>
<feature type="region of interest" description="Disordered" evidence="1">
    <location>
        <begin position="135"/>
        <end position="162"/>
    </location>
</feature>